<evidence type="ECO:0000313" key="3">
    <source>
        <dbReference type="Proteomes" id="UP000829685"/>
    </source>
</evidence>
<organism evidence="2 3">
    <name type="scientific">Neoarthrinium moseri</name>
    <dbReference type="NCBI Taxonomy" id="1658444"/>
    <lineage>
        <taxon>Eukaryota</taxon>
        <taxon>Fungi</taxon>
        <taxon>Dikarya</taxon>
        <taxon>Ascomycota</taxon>
        <taxon>Pezizomycotina</taxon>
        <taxon>Sordariomycetes</taxon>
        <taxon>Xylariomycetidae</taxon>
        <taxon>Amphisphaeriales</taxon>
        <taxon>Apiosporaceae</taxon>
        <taxon>Neoarthrinium</taxon>
    </lineage>
</organism>
<feature type="chain" id="PRO_5040500216" evidence="1">
    <location>
        <begin position="17"/>
        <end position="148"/>
    </location>
</feature>
<evidence type="ECO:0000256" key="1">
    <source>
        <dbReference type="SAM" id="SignalP"/>
    </source>
</evidence>
<proteinExistence type="predicted"/>
<reference evidence="2" key="1">
    <citation type="submission" date="2021-03" db="EMBL/GenBank/DDBJ databases">
        <title>Revisited historic fungal species revealed as producer of novel bioactive compounds through whole genome sequencing and comparative genomics.</title>
        <authorList>
            <person name="Vignolle G.A."/>
            <person name="Hochenegger N."/>
            <person name="Mach R.L."/>
            <person name="Mach-Aigner A.R."/>
            <person name="Javad Rahimi M."/>
            <person name="Salim K.A."/>
            <person name="Chan C.M."/>
            <person name="Lim L.B.L."/>
            <person name="Cai F."/>
            <person name="Druzhinina I.S."/>
            <person name="U'Ren J.M."/>
            <person name="Derntl C."/>
        </authorList>
    </citation>
    <scope>NUCLEOTIDE SEQUENCE</scope>
    <source>
        <strain evidence="2">TUCIM 5799</strain>
    </source>
</reference>
<protein>
    <submittedName>
        <fullName evidence="2">Uncharacterized protein</fullName>
    </submittedName>
</protein>
<dbReference type="Proteomes" id="UP000829685">
    <property type="component" value="Unassembled WGS sequence"/>
</dbReference>
<feature type="signal peptide" evidence="1">
    <location>
        <begin position="1"/>
        <end position="16"/>
    </location>
</feature>
<keyword evidence="3" id="KW-1185">Reference proteome</keyword>
<name>A0A9P9WW03_9PEZI</name>
<dbReference type="EMBL" id="JAFIMR010000003">
    <property type="protein sequence ID" value="KAI1880270.1"/>
    <property type="molecule type" value="Genomic_DNA"/>
</dbReference>
<accession>A0A9P9WW03</accession>
<comment type="caution">
    <text evidence="2">The sequence shown here is derived from an EMBL/GenBank/DDBJ whole genome shotgun (WGS) entry which is preliminary data.</text>
</comment>
<gene>
    <name evidence="2" type="ORF">JX265_001891</name>
</gene>
<sequence length="148" mass="15594">MRAFILIAVAAAAVSATPMQERADGDWQVTRFAAYVAAHSIVQHITFSVTVPGIDAPIPCSNATGAAISSSPFLLPVQGGTCSKQDFSFNFRQVENAAIELEVKREAGPTATYNSPSDVVQYVTTGSTPLDTGIAYVGAQDFGLRIPK</sequence>
<dbReference type="AlphaFoldDB" id="A0A9P9WW03"/>
<keyword evidence="1" id="KW-0732">Signal</keyword>
<evidence type="ECO:0000313" key="2">
    <source>
        <dbReference type="EMBL" id="KAI1880270.1"/>
    </source>
</evidence>